<sequence length="77" mass="8540">MRGRIHRATPLGPFLLQEGNRKLLAISVGSLTLSVSTSLVRWKYDAAMQGEIARGFALLRRLPANIYLSSHAQTFSK</sequence>
<gene>
    <name evidence="1" type="ORF">SAMN06269173_107117</name>
</gene>
<dbReference type="EMBL" id="FZNS01000007">
    <property type="protein sequence ID" value="SNR81133.1"/>
    <property type="molecule type" value="Genomic_DNA"/>
</dbReference>
<accession>A0A238ZEG0</accession>
<dbReference type="AlphaFoldDB" id="A0A238ZEG0"/>
<protein>
    <submittedName>
        <fullName evidence="1">Uncharacterized protein</fullName>
    </submittedName>
</protein>
<organism evidence="1 2">
    <name type="scientific">Hymenobacter mucosus</name>
    <dbReference type="NCBI Taxonomy" id="1411120"/>
    <lineage>
        <taxon>Bacteria</taxon>
        <taxon>Pseudomonadati</taxon>
        <taxon>Bacteroidota</taxon>
        <taxon>Cytophagia</taxon>
        <taxon>Cytophagales</taxon>
        <taxon>Hymenobacteraceae</taxon>
        <taxon>Hymenobacter</taxon>
    </lineage>
</organism>
<proteinExistence type="predicted"/>
<reference evidence="2" key="1">
    <citation type="submission" date="2017-06" db="EMBL/GenBank/DDBJ databases">
        <authorList>
            <person name="Varghese N."/>
            <person name="Submissions S."/>
        </authorList>
    </citation>
    <scope>NUCLEOTIDE SEQUENCE [LARGE SCALE GENOMIC DNA]</scope>
    <source>
        <strain evidence="2">DSM 28041</strain>
    </source>
</reference>
<evidence type="ECO:0000313" key="1">
    <source>
        <dbReference type="EMBL" id="SNR81133.1"/>
    </source>
</evidence>
<name>A0A238ZEG0_9BACT</name>
<keyword evidence="2" id="KW-1185">Reference proteome</keyword>
<dbReference type="Proteomes" id="UP000198310">
    <property type="component" value="Unassembled WGS sequence"/>
</dbReference>
<evidence type="ECO:0000313" key="2">
    <source>
        <dbReference type="Proteomes" id="UP000198310"/>
    </source>
</evidence>